<evidence type="ECO:0000259" key="3">
    <source>
        <dbReference type="Pfam" id="PF03061"/>
    </source>
</evidence>
<dbReference type="Pfam" id="PF03061">
    <property type="entry name" value="4HBT"/>
    <property type="match status" value="1"/>
</dbReference>
<dbReference type="Gene3D" id="3.10.129.10">
    <property type="entry name" value="Hotdog Thioesterase"/>
    <property type="match status" value="1"/>
</dbReference>
<proteinExistence type="inferred from homology"/>
<dbReference type="STRING" id="766136.BHF68_12065"/>
<dbReference type="SUPFAM" id="SSF54637">
    <property type="entry name" value="Thioesterase/thiol ester dehydrase-isomerase"/>
    <property type="match status" value="1"/>
</dbReference>
<name>A0A1E5FYL7_9FIRM</name>
<reference evidence="4 5" key="1">
    <citation type="submission" date="2016-09" db="EMBL/GenBank/DDBJ databases">
        <title>Draft genome sequence for the type strain of Desulfuribacillus alkaliarsenatis AHT28, an obligately anaerobic, sulfidogenic bacterium isolated from Russian soda lake sediments.</title>
        <authorList>
            <person name="Abin C.A."/>
            <person name="Hollibaugh J.T."/>
        </authorList>
    </citation>
    <scope>NUCLEOTIDE SEQUENCE [LARGE SCALE GENOMIC DNA]</scope>
    <source>
        <strain evidence="4 5">AHT28</strain>
    </source>
</reference>
<feature type="domain" description="Thioesterase" evidence="3">
    <location>
        <begin position="2"/>
        <end position="84"/>
    </location>
</feature>
<dbReference type="CDD" id="cd00586">
    <property type="entry name" value="4HBT"/>
    <property type="match status" value="1"/>
</dbReference>
<evidence type="ECO:0000256" key="1">
    <source>
        <dbReference type="ARBA" id="ARBA00005953"/>
    </source>
</evidence>
<comment type="caution">
    <text evidence="4">The sequence shown here is derived from an EMBL/GenBank/DDBJ whole genome shotgun (WGS) entry which is preliminary data.</text>
</comment>
<comment type="similarity">
    <text evidence="1">Belongs to the 4-hydroxybenzoyl-CoA thioesterase family.</text>
</comment>
<dbReference type="AlphaFoldDB" id="A0A1E5FYL7"/>
<dbReference type="Proteomes" id="UP000094296">
    <property type="component" value="Unassembled WGS sequence"/>
</dbReference>
<dbReference type="PANTHER" id="PTHR31793">
    <property type="entry name" value="4-HYDROXYBENZOYL-COA THIOESTERASE FAMILY MEMBER"/>
    <property type="match status" value="1"/>
</dbReference>
<dbReference type="InterPro" id="IPR006684">
    <property type="entry name" value="YbgC/YbaW"/>
</dbReference>
<keyword evidence="2" id="KW-0378">Hydrolase</keyword>
<keyword evidence="5" id="KW-1185">Reference proteome</keyword>
<evidence type="ECO:0000256" key="2">
    <source>
        <dbReference type="ARBA" id="ARBA00022801"/>
    </source>
</evidence>
<dbReference type="NCBIfam" id="TIGR00051">
    <property type="entry name" value="YbgC/FadM family acyl-CoA thioesterase"/>
    <property type="match status" value="1"/>
</dbReference>
<dbReference type="PIRSF" id="PIRSF003230">
    <property type="entry name" value="YbgC"/>
    <property type="match status" value="1"/>
</dbReference>
<dbReference type="InterPro" id="IPR050563">
    <property type="entry name" value="4-hydroxybenzoyl-CoA_TE"/>
</dbReference>
<accession>A0A1E5FYL7</accession>
<dbReference type="InterPro" id="IPR029069">
    <property type="entry name" value="HotDog_dom_sf"/>
</dbReference>
<gene>
    <name evidence="4" type="ORF">BHF68_12065</name>
</gene>
<dbReference type="InterPro" id="IPR006683">
    <property type="entry name" value="Thioestr_dom"/>
</dbReference>
<dbReference type="GO" id="GO:0047617">
    <property type="term" value="F:fatty acyl-CoA hydrolase activity"/>
    <property type="evidence" value="ECO:0007669"/>
    <property type="project" value="TreeGrafter"/>
</dbReference>
<evidence type="ECO:0000313" key="5">
    <source>
        <dbReference type="Proteomes" id="UP000094296"/>
    </source>
</evidence>
<evidence type="ECO:0000313" key="4">
    <source>
        <dbReference type="EMBL" id="OEF95665.1"/>
    </source>
</evidence>
<dbReference type="PANTHER" id="PTHR31793:SF27">
    <property type="entry name" value="NOVEL THIOESTERASE SUPERFAMILY DOMAIN AND SAPOSIN A-TYPE DOMAIN CONTAINING PROTEIN (0610012H03RIK)"/>
    <property type="match status" value="1"/>
</dbReference>
<sequence length="124" mass="14382">MKVVYHANYAVWFEVARTNALRETGHSYKEMEQLGVVMPVVELNCKYKRPATYDDILEVHAQIITFTGVKLVFRYKVIHKERQELLAEGETVHAFLKHGRPINLKKQHPEFAELITNVMEGSNV</sequence>
<protein>
    <recommendedName>
        <fullName evidence="3">Thioesterase domain-containing protein</fullName>
    </recommendedName>
</protein>
<organism evidence="4 5">
    <name type="scientific">Desulfuribacillus alkaliarsenatis</name>
    <dbReference type="NCBI Taxonomy" id="766136"/>
    <lineage>
        <taxon>Bacteria</taxon>
        <taxon>Bacillati</taxon>
        <taxon>Bacillota</taxon>
        <taxon>Desulfuribacillia</taxon>
        <taxon>Desulfuribacillales</taxon>
        <taxon>Desulfuribacillaceae</taxon>
        <taxon>Desulfuribacillus</taxon>
    </lineage>
</organism>
<dbReference type="EMBL" id="MIJE01000036">
    <property type="protein sequence ID" value="OEF95665.1"/>
    <property type="molecule type" value="Genomic_DNA"/>
</dbReference>